<dbReference type="GO" id="GO:0005634">
    <property type="term" value="C:nucleus"/>
    <property type="evidence" value="ECO:0007669"/>
    <property type="project" value="TreeGrafter"/>
</dbReference>
<dbReference type="GO" id="GO:0008380">
    <property type="term" value="P:RNA splicing"/>
    <property type="evidence" value="ECO:0007669"/>
    <property type="project" value="InterPro"/>
</dbReference>
<feature type="domain" description="Sodium channel modifier 1 acidic C-terminal" evidence="1">
    <location>
        <begin position="167"/>
        <end position="200"/>
    </location>
</feature>
<dbReference type="Proteomes" id="UP001324115">
    <property type="component" value="Unassembled WGS sequence"/>
</dbReference>
<comment type="caution">
    <text evidence="2">The sequence shown here is derived from an EMBL/GenBank/DDBJ whole genome shotgun (WGS) entry which is preliminary data.</text>
</comment>
<dbReference type="Pfam" id="PF15805">
    <property type="entry name" value="SCNM1_acidic"/>
    <property type="match status" value="1"/>
</dbReference>
<evidence type="ECO:0000259" key="1">
    <source>
        <dbReference type="Pfam" id="PF15805"/>
    </source>
</evidence>
<dbReference type="InterPro" id="IPR033570">
    <property type="entry name" value="SCNM1"/>
</dbReference>
<keyword evidence="3" id="KW-1185">Reference proteome</keyword>
<dbReference type="AlphaFoldDB" id="A0AAN7E592"/>
<name>A0AAN7E592_QUERU</name>
<accession>A0AAN7E592</accession>
<proteinExistence type="predicted"/>
<dbReference type="EMBL" id="JAXUIC010000011">
    <property type="protein sequence ID" value="KAK4563033.1"/>
    <property type="molecule type" value="Genomic_DNA"/>
</dbReference>
<protein>
    <recommendedName>
        <fullName evidence="1">Sodium channel modifier 1 acidic C-terminal domain-containing protein</fullName>
    </recommendedName>
</protein>
<dbReference type="InterPro" id="IPR031625">
    <property type="entry name" value="SCNM1_acidic"/>
</dbReference>
<evidence type="ECO:0000313" key="3">
    <source>
        <dbReference type="Proteomes" id="UP001324115"/>
    </source>
</evidence>
<sequence length="204" mass="23204">MSVFGGDSWGREAQHRKRRLDDLLLEELVDGSSYKKLSMANTPALHTKTNLSQRVIKMMHKLKINEINKRVALSDSSTGTTNCNIYHQKFRSVGKPLIEQTQNVASEILNNKTPRHNSSNANHNLQLILDLLTDGNSNLNQNSPCPIEVTDKVVVQPHLDFRGHRERELKFTAAGWKHDCQGKWFRDENVEFDSDEDDPNVCLG</sequence>
<reference evidence="2 3" key="1">
    <citation type="journal article" date="2023" name="G3 (Bethesda)">
        <title>A haplotype-resolved chromosome-scale genome for Quercus rubra L. provides insights into the genetics of adaptive traits for red oak species.</title>
        <authorList>
            <person name="Kapoor B."/>
            <person name="Jenkins J."/>
            <person name="Schmutz J."/>
            <person name="Zhebentyayeva T."/>
            <person name="Kuelheim C."/>
            <person name="Coggeshall M."/>
            <person name="Heim C."/>
            <person name="Lasky J.R."/>
            <person name="Leites L."/>
            <person name="Islam-Faridi N."/>
            <person name="Romero-Severson J."/>
            <person name="DeLeo V.L."/>
            <person name="Lucas S.M."/>
            <person name="Lazic D."/>
            <person name="Gailing O."/>
            <person name="Carlson J."/>
            <person name="Staton M."/>
        </authorList>
    </citation>
    <scope>NUCLEOTIDE SEQUENCE [LARGE SCALE GENOMIC DNA]</scope>
    <source>
        <strain evidence="2">Pseudo-F2</strain>
    </source>
</reference>
<dbReference type="PANTHER" id="PTHR32297:SF1">
    <property type="entry name" value="SODIUM CHANNEL MODIFIER 1"/>
    <property type="match status" value="1"/>
</dbReference>
<evidence type="ECO:0000313" key="2">
    <source>
        <dbReference type="EMBL" id="KAK4563033.1"/>
    </source>
</evidence>
<dbReference type="PANTHER" id="PTHR32297">
    <property type="entry name" value="SODIUM CHANNEL MODIFIER 1"/>
    <property type="match status" value="1"/>
</dbReference>
<organism evidence="2 3">
    <name type="scientific">Quercus rubra</name>
    <name type="common">Northern red oak</name>
    <name type="synonym">Quercus borealis</name>
    <dbReference type="NCBI Taxonomy" id="3512"/>
    <lineage>
        <taxon>Eukaryota</taxon>
        <taxon>Viridiplantae</taxon>
        <taxon>Streptophyta</taxon>
        <taxon>Embryophyta</taxon>
        <taxon>Tracheophyta</taxon>
        <taxon>Spermatophyta</taxon>
        <taxon>Magnoliopsida</taxon>
        <taxon>eudicotyledons</taxon>
        <taxon>Gunneridae</taxon>
        <taxon>Pentapetalae</taxon>
        <taxon>rosids</taxon>
        <taxon>fabids</taxon>
        <taxon>Fagales</taxon>
        <taxon>Fagaceae</taxon>
        <taxon>Quercus</taxon>
    </lineage>
</organism>
<gene>
    <name evidence="2" type="ORF">RGQ29_005502</name>
</gene>